<dbReference type="AlphaFoldDB" id="A0A1I6B076"/>
<accession>A0A1I6B076</accession>
<evidence type="ECO:0000313" key="3">
    <source>
        <dbReference type="Proteomes" id="UP000198734"/>
    </source>
</evidence>
<protein>
    <recommendedName>
        <fullName evidence="1">YqgU-like 6-bladed beta-propeller domain-containing protein</fullName>
    </recommendedName>
</protein>
<dbReference type="PROSITE" id="PS51257">
    <property type="entry name" value="PROKAR_LIPOPROTEIN"/>
    <property type="match status" value="1"/>
</dbReference>
<name>A0A1I6B076_9BACI</name>
<reference evidence="3" key="1">
    <citation type="submission" date="2016-10" db="EMBL/GenBank/DDBJ databases">
        <authorList>
            <person name="Varghese N."/>
            <person name="Submissions S."/>
        </authorList>
    </citation>
    <scope>NUCLEOTIDE SEQUENCE [LARGE SCALE GENOMIC DNA]</scope>
    <source>
        <strain evidence="3">DSM 11706</strain>
    </source>
</reference>
<dbReference type="Proteomes" id="UP000198734">
    <property type="component" value="Unassembled WGS sequence"/>
</dbReference>
<evidence type="ECO:0000259" key="1">
    <source>
        <dbReference type="Pfam" id="PF21101"/>
    </source>
</evidence>
<gene>
    <name evidence="2" type="ORF">SAMN05421670_0041</name>
</gene>
<evidence type="ECO:0000313" key="2">
    <source>
        <dbReference type="EMBL" id="SFQ74326.1"/>
    </source>
</evidence>
<dbReference type="OrthoDB" id="2168335at2"/>
<sequence length="369" mass="42046">MKKTLMLLLCIGFLQGCSEKESGNDTVRQDVDSEIRADSAEVGKLANPVKPSILLDNNAFHSVVGWMSNDEIVFVIVEKGQWMIRTYTVSTASWRTIYSTTTPIIQATIHPSKEMILLHTSKDSSSAEIQFLHKNGYIIQSLSFESAEIYMDWHPTNPNLVVFSTFYEDWTYNTFVYDGATQDLTSIEIENPFVKWYDEENLMVFRWSDSALDGSELFLYSNIDGTLKSTGEEKILDVTNIGEALLYVQINEENKQFEYRLEENNGKREFKWATPAVSNYSEWVIPSFSIVSPQELLLLNAKESRNQDDPSQKSILSKISLGGQNILGEVEEQSITCSPNANICLGGYTKDNWIQIEPLKVEKWIYLNE</sequence>
<keyword evidence="3" id="KW-1185">Reference proteome</keyword>
<dbReference type="STRING" id="126156.SAMN05421670_0041"/>
<dbReference type="InterPro" id="IPR048421">
    <property type="entry name" value="YqgU_beta-prop"/>
</dbReference>
<dbReference type="SUPFAM" id="SSF69304">
    <property type="entry name" value="Tricorn protease N-terminal domain"/>
    <property type="match status" value="1"/>
</dbReference>
<dbReference type="Pfam" id="PF21101">
    <property type="entry name" value="YqgU"/>
    <property type="match status" value="1"/>
</dbReference>
<dbReference type="RefSeq" id="WP_093538398.1">
    <property type="nucleotide sequence ID" value="NZ_FOXU01000010.1"/>
</dbReference>
<dbReference type="EMBL" id="FOXU01000010">
    <property type="protein sequence ID" value="SFQ74326.1"/>
    <property type="molecule type" value="Genomic_DNA"/>
</dbReference>
<organism evidence="2 3">
    <name type="scientific">Psychrobacillus psychrotolerans</name>
    <dbReference type="NCBI Taxonomy" id="126156"/>
    <lineage>
        <taxon>Bacteria</taxon>
        <taxon>Bacillati</taxon>
        <taxon>Bacillota</taxon>
        <taxon>Bacilli</taxon>
        <taxon>Bacillales</taxon>
        <taxon>Bacillaceae</taxon>
        <taxon>Psychrobacillus</taxon>
    </lineage>
</organism>
<proteinExistence type="predicted"/>
<feature type="domain" description="YqgU-like 6-bladed beta-propeller" evidence="1">
    <location>
        <begin position="91"/>
        <end position="346"/>
    </location>
</feature>